<gene>
    <name evidence="1" type="ORF">HR08_06990</name>
</gene>
<evidence type="ECO:0000313" key="1">
    <source>
        <dbReference type="EMBL" id="KGN85152.1"/>
    </source>
</evidence>
<comment type="caution">
    <text evidence="1">The sequence shown here is derived from an EMBL/GenBank/DDBJ whole genome shotgun (WGS) entry which is preliminary data.</text>
</comment>
<dbReference type="Proteomes" id="UP000030130">
    <property type="component" value="Unassembled WGS sequence"/>
</dbReference>
<accession>A0A0A2FHS3</accession>
<reference evidence="1 2" key="1">
    <citation type="submission" date="2014-08" db="EMBL/GenBank/DDBJ databases">
        <title>Porphyromonas gulae strain:COT-052_OH1451 Genome sequencing.</title>
        <authorList>
            <person name="Wallis C."/>
            <person name="Deusch O."/>
            <person name="O'Flynn C."/>
            <person name="Davis I."/>
            <person name="Jospin G."/>
            <person name="Darling A.E."/>
            <person name="Coil D.A."/>
            <person name="Alexiev A."/>
            <person name="Horsfall A."/>
            <person name="Kirkwood N."/>
            <person name="Harris S."/>
            <person name="Eisen J.A."/>
        </authorList>
    </citation>
    <scope>NUCLEOTIDE SEQUENCE [LARGE SCALE GENOMIC DNA]</scope>
    <source>
        <strain evidence="2">COT-052 OH1451</strain>
    </source>
</reference>
<dbReference type="AlphaFoldDB" id="A0A0A2FHS3"/>
<sequence length="84" mass="10446">MVKSYSWRRFFRLFFVEFVSKSKIIHKKAFILQLVIKTLCDQSRREYSVFLLYEDRAVYRVYIVLFFLWTEQLNVNFRSYRVGI</sequence>
<protein>
    <submittedName>
        <fullName evidence="1">Uncharacterized protein</fullName>
    </submittedName>
</protein>
<evidence type="ECO:0000313" key="2">
    <source>
        <dbReference type="Proteomes" id="UP000030130"/>
    </source>
</evidence>
<organism evidence="1 2">
    <name type="scientific">Porphyromonas gulae</name>
    <dbReference type="NCBI Taxonomy" id="111105"/>
    <lineage>
        <taxon>Bacteria</taxon>
        <taxon>Pseudomonadati</taxon>
        <taxon>Bacteroidota</taxon>
        <taxon>Bacteroidia</taxon>
        <taxon>Bacteroidales</taxon>
        <taxon>Porphyromonadaceae</taxon>
        <taxon>Porphyromonas</taxon>
    </lineage>
</organism>
<dbReference type="EMBL" id="JRAI01000060">
    <property type="protein sequence ID" value="KGN85152.1"/>
    <property type="molecule type" value="Genomic_DNA"/>
</dbReference>
<proteinExistence type="predicted"/>
<name>A0A0A2FHS3_9PORP</name>